<keyword evidence="2" id="KW-1185">Reference proteome</keyword>
<dbReference type="AlphaFoldDB" id="A0A4S8P5I5"/>
<dbReference type="Proteomes" id="UP000308828">
    <property type="component" value="Unassembled WGS sequence"/>
</dbReference>
<name>A0A4S8P5I5_9HYPH</name>
<gene>
    <name evidence="1" type="ORF">FAA97_10555</name>
</gene>
<protein>
    <submittedName>
        <fullName evidence="1">Uncharacterized protein</fullName>
    </submittedName>
</protein>
<proteinExistence type="predicted"/>
<comment type="caution">
    <text evidence="1">The sequence shown here is derived from an EMBL/GenBank/DDBJ whole genome shotgun (WGS) entry which is preliminary data.</text>
</comment>
<organism evidence="1 2">
    <name type="scientific">Peteryoungia ipomoeae</name>
    <dbReference type="NCBI Taxonomy" id="1210932"/>
    <lineage>
        <taxon>Bacteria</taxon>
        <taxon>Pseudomonadati</taxon>
        <taxon>Pseudomonadota</taxon>
        <taxon>Alphaproteobacteria</taxon>
        <taxon>Hyphomicrobiales</taxon>
        <taxon>Rhizobiaceae</taxon>
        <taxon>Peteryoungia</taxon>
    </lineage>
</organism>
<evidence type="ECO:0000313" key="1">
    <source>
        <dbReference type="EMBL" id="THV23054.1"/>
    </source>
</evidence>
<sequence>MTSTYTVIMYRSEELDAPVGLDYVEETLRSSQRRFQGRIVLRPQIDLGAYRWASVVDWIDVEFILGRRSQYWHLNHRIEGLTGRKEYPEALDVGPGGTARRYRLRVQEPDFSVLRRVLADIEGEYGFASPAAITGVEVSIDAYPHFPGEEARARLHGVMVRHFYPTTKWLTTGMKWPRATPGIVDKRGDYIVARNGQDDFRDIQVRMTPSSDRPAPYASTYYLGEEDDPHAMWRIQNKTLDKQNKATGTRQELTEEEKRIRIEVTLGPDGCKEAGLADFDGLAEFNFTGLQKNFFQFRLPTFGTYPPGSLKSSSRPVAAVKERVEETRKQRFLNAGVLGLQIREDARWDHARLNRDYFLSWHKARGSKMPKRSRVGVGPHGTHINYKEMARVIERALAGLQRKVRREMKG</sequence>
<dbReference type="EMBL" id="STGV01000003">
    <property type="protein sequence ID" value="THV23054.1"/>
    <property type="molecule type" value="Genomic_DNA"/>
</dbReference>
<reference evidence="1 2" key="1">
    <citation type="submission" date="2019-04" db="EMBL/GenBank/DDBJ databases">
        <title>Genome sequence of strain shin9-1.</title>
        <authorList>
            <person name="Gao J."/>
            <person name="Sun J."/>
        </authorList>
    </citation>
    <scope>NUCLEOTIDE SEQUENCE [LARGE SCALE GENOMIC DNA]</scope>
    <source>
        <strain evidence="2">shin9-1</strain>
    </source>
</reference>
<evidence type="ECO:0000313" key="2">
    <source>
        <dbReference type="Proteomes" id="UP000308828"/>
    </source>
</evidence>
<dbReference type="RefSeq" id="WP_136598498.1">
    <property type="nucleotide sequence ID" value="NZ_STGV01000003.1"/>
</dbReference>
<accession>A0A4S8P5I5</accession>
<dbReference type="OrthoDB" id="8338333at2"/>